<gene>
    <name evidence="1" type="ORF">M472_13890</name>
</gene>
<name>U2JB15_9SPHI</name>
<sequence>MLPPCAQGSPSLAAGLPPIKTVFEPLTMLSGGPVHTHASPTTAAGRLPIKTVGIPGPIMGPPTCGTGGIPGVTIGHRWRSVILAAADII</sequence>
<comment type="caution">
    <text evidence="1">The sequence shown here is derived from an EMBL/GenBank/DDBJ whole genome shotgun (WGS) entry which is preliminary data.</text>
</comment>
<organism evidence="1 2">
    <name type="scientific">Sphingobacterium paucimobilis HER1398</name>
    <dbReference type="NCBI Taxonomy" id="1346330"/>
    <lineage>
        <taxon>Bacteria</taxon>
        <taxon>Pseudomonadati</taxon>
        <taxon>Bacteroidota</taxon>
        <taxon>Sphingobacteriia</taxon>
        <taxon>Sphingobacteriales</taxon>
        <taxon>Sphingobacteriaceae</taxon>
        <taxon>Sphingobacterium</taxon>
    </lineage>
</organism>
<evidence type="ECO:0000313" key="1">
    <source>
        <dbReference type="EMBL" id="ERJ59858.1"/>
    </source>
</evidence>
<dbReference type="AlphaFoldDB" id="U2JB15"/>
<reference evidence="1 2" key="1">
    <citation type="journal article" date="2013" name="Genome Announc.">
        <title>The Draft Genome Sequence of Sphingomonas paucimobilis Strain HER1398 (Proteobacteria), Host to the Giant PAU Phage, Indicates That It Is a Member of the Genus Sphingobacterium (Bacteroidetes).</title>
        <authorList>
            <person name="White R.A.III."/>
            <person name="Suttle C.A."/>
        </authorList>
    </citation>
    <scope>NUCLEOTIDE SEQUENCE [LARGE SCALE GENOMIC DNA]</scope>
    <source>
        <strain evidence="1 2">HER1398</strain>
    </source>
</reference>
<dbReference type="EMBL" id="ATDL01000012">
    <property type="protein sequence ID" value="ERJ59858.1"/>
    <property type="molecule type" value="Genomic_DNA"/>
</dbReference>
<evidence type="ECO:0000313" key="2">
    <source>
        <dbReference type="Proteomes" id="UP000016584"/>
    </source>
</evidence>
<dbReference type="STRING" id="1346330.M472_13890"/>
<keyword evidence="2" id="KW-1185">Reference proteome</keyword>
<protein>
    <submittedName>
        <fullName evidence="1">Uncharacterized protein</fullName>
    </submittedName>
</protein>
<dbReference type="eggNOG" id="ENOG50339DM">
    <property type="taxonomic scope" value="Bacteria"/>
</dbReference>
<dbReference type="Proteomes" id="UP000016584">
    <property type="component" value="Unassembled WGS sequence"/>
</dbReference>
<proteinExistence type="predicted"/>
<accession>U2JB15</accession>